<dbReference type="Gene3D" id="3.40.50.2000">
    <property type="entry name" value="Glycogen Phosphorylase B"/>
    <property type="match status" value="2"/>
</dbReference>
<dbReference type="RefSeq" id="WP_169241817.1">
    <property type="nucleotide sequence ID" value="NZ_JAAIIG010000017.1"/>
</dbReference>
<feature type="domain" description="Glycosyl transferase family 1" evidence="2">
    <location>
        <begin position="51"/>
        <end position="197"/>
    </location>
</feature>
<accession>A0A7Y0EZI2</accession>
<dbReference type="AlphaFoldDB" id="A0A7Y0EZI2"/>
<dbReference type="InterPro" id="IPR001296">
    <property type="entry name" value="Glyco_trans_1"/>
</dbReference>
<dbReference type="CDD" id="cd03801">
    <property type="entry name" value="GT4_PimA-like"/>
    <property type="match status" value="1"/>
</dbReference>
<reference evidence="3 4" key="1">
    <citation type="submission" date="2020-02" db="EMBL/GenBank/DDBJ databases">
        <title>Characterization of phylogenetic diversity of novel bifidobacterial species isolated in Czech ZOOs.</title>
        <authorList>
            <person name="Lugli G.A."/>
            <person name="Vera N.B."/>
            <person name="Ventura M."/>
        </authorList>
    </citation>
    <scope>NUCLEOTIDE SEQUENCE [LARGE SCALE GENOMIC DNA]</scope>
    <source>
        <strain evidence="3 4">DSM 109959</strain>
    </source>
</reference>
<gene>
    <name evidence="3" type="ORF">G1C97_2218</name>
</gene>
<dbReference type="Proteomes" id="UP000543419">
    <property type="component" value="Unassembled WGS sequence"/>
</dbReference>
<keyword evidence="1 3" id="KW-0808">Transferase</keyword>
<feature type="non-terminal residue" evidence="3">
    <location>
        <position position="1"/>
    </location>
</feature>
<evidence type="ECO:0000313" key="3">
    <source>
        <dbReference type="EMBL" id="NMM99260.1"/>
    </source>
</evidence>
<comment type="caution">
    <text evidence="3">The sequence shown here is derived from an EMBL/GenBank/DDBJ whole genome shotgun (WGS) entry which is preliminary data.</text>
</comment>
<dbReference type="EMBL" id="JAAIIG010000017">
    <property type="protein sequence ID" value="NMM99260.1"/>
    <property type="molecule type" value="Genomic_DNA"/>
</dbReference>
<dbReference type="InterPro" id="IPR050194">
    <property type="entry name" value="Glycosyltransferase_grp1"/>
</dbReference>
<organism evidence="3 4">
    <name type="scientific">Bifidobacterium olomucense</name>
    <dbReference type="NCBI Taxonomy" id="2675324"/>
    <lineage>
        <taxon>Bacteria</taxon>
        <taxon>Bacillati</taxon>
        <taxon>Actinomycetota</taxon>
        <taxon>Actinomycetes</taxon>
        <taxon>Bifidobacteriales</taxon>
        <taxon>Bifidobacteriaceae</taxon>
        <taxon>Bifidobacterium</taxon>
    </lineage>
</organism>
<dbReference type="Pfam" id="PF00534">
    <property type="entry name" value="Glycos_transf_1"/>
    <property type="match status" value="1"/>
</dbReference>
<evidence type="ECO:0000256" key="1">
    <source>
        <dbReference type="ARBA" id="ARBA00022679"/>
    </source>
</evidence>
<dbReference type="PANTHER" id="PTHR45947">
    <property type="entry name" value="SULFOQUINOVOSYL TRANSFERASE SQD2"/>
    <property type="match status" value="1"/>
</dbReference>
<evidence type="ECO:0000259" key="2">
    <source>
        <dbReference type="Pfam" id="PF00534"/>
    </source>
</evidence>
<protein>
    <submittedName>
        <fullName evidence="3">Glycosyl transferase</fullName>
    </submittedName>
</protein>
<dbReference type="PANTHER" id="PTHR45947:SF3">
    <property type="entry name" value="SULFOQUINOVOSYL TRANSFERASE SQD2"/>
    <property type="match status" value="1"/>
</dbReference>
<dbReference type="GO" id="GO:0016758">
    <property type="term" value="F:hexosyltransferase activity"/>
    <property type="evidence" value="ECO:0007669"/>
    <property type="project" value="TreeGrafter"/>
</dbReference>
<name>A0A7Y0EZI2_9BIFI</name>
<sequence length="222" mass="25318">SNAIFISDVIKNYYLNTYSFKSFTTIYDTVEYDSAIDHPRKFMEDGICRLLIAGFISEGKGQRDAIEATKILHQKFKIELTVCGQGNEEYVNSLIPEQAKNYIFYKGYQNNLAPYRQNSDIALVCSRMEALGRVTIESMYYENLVIGADSGCTPFLIKDHETGFLYRSGDPSDLAKKIEFAIQNNDLIDEIKAKAKNYSIKEFARDISSQILNVYQDSLINK</sequence>
<dbReference type="SUPFAM" id="SSF53756">
    <property type="entry name" value="UDP-Glycosyltransferase/glycogen phosphorylase"/>
    <property type="match status" value="1"/>
</dbReference>
<evidence type="ECO:0000313" key="4">
    <source>
        <dbReference type="Proteomes" id="UP000543419"/>
    </source>
</evidence>
<keyword evidence="4" id="KW-1185">Reference proteome</keyword>
<proteinExistence type="predicted"/>